<dbReference type="AlphaFoldDB" id="A0A645CTE5"/>
<dbReference type="GO" id="GO:0003677">
    <property type="term" value="F:DNA binding"/>
    <property type="evidence" value="ECO:0007669"/>
    <property type="project" value="UniProtKB-KW"/>
</dbReference>
<evidence type="ECO:0000313" key="4">
    <source>
        <dbReference type="EMBL" id="MPM80380.1"/>
    </source>
</evidence>
<dbReference type="NCBIfam" id="NF033543">
    <property type="entry name" value="transpos_IS256"/>
    <property type="match status" value="1"/>
</dbReference>
<reference evidence="4" key="1">
    <citation type="submission" date="2019-08" db="EMBL/GenBank/DDBJ databases">
        <authorList>
            <person name="Kucharzyk K."/>
            <person name="Murdoch R.W."/>
            <person name="Higgins S."/>
            <person name="Loffler F."/>
        </authorList>
    </citation>
    <scope>NUCLEOTIDE SEQUENCE</scope>
</reference>
<dbReference type="EMBL" id="VSSQ01030012">
    <property type="protein sequence ID" value="MPM80380.1"/>
    <property type="molecule type" value="Genomic_DNA"/>
</dbReference>
<proteinExistence type="predicted"/>
<keyword evidence="3" id="KW-0233">DNA recombination</keyword>
<evidence type="ECO:0000256" key="1">
    <source>
        <dbReference type="ARBA" id="ARBA00022578"/>
    </source>
</evidence>
<sequence>MYSKGMSTRDIASHLKSIYGIDVSHTLVSKITDRVLPLAQEWQNRALDIIYPIVFMDAIHYKVRSEGRIINKAAYIAIGINLEGVKEVLGIWIGENETSKYWLKVLTDIKNRGVKDILIASVDGLNGFSDAIKAVFPNTEVQRCVVHQIRNTLNYVSYKHRKEFARDLKLVYAASTEENALSELTLMEEKWRDNYAIAFRSWRNNWNELSVYFKYPQEIRTLIYTTNSMESYNRLLRKVTKSKSIFPSDDSLHKSLYLATMDISEKWTQKIRGWSQILAHLSIYFEDRISATLL</sequence>
<dbReference type="Pfam" id="PF00872">
    <property type="entry name" value="Transposase_mut"/>
    <property type="match status" value="1"/>
</dbReference>
<dbReference type="PANTHER" id="PTHR33217:SF8">
    <property type="entry name" value="MUTATOR FAMILY TRANSPOSASE"/>
    <property type="match status" value="1"/>
</dbReference>
<gene>
    <name evidence="4" type="ORF">SDC9_127427</name>
</gene>
<dbReference type="PROSITE" id="PS01007">
    <property type="entry name" value="TRANSPOSASE_MUTATOR"/>
    <property type="match status" value="1"/>
</dbReference>
<accession>A0A645CTE5</accession>
<dbReference type="InterPro" id="IPR001207">
    <property type="entry name" value="Transposase_mutator"/>
</dbReference>
<protein>
    <submittedName>
        <fullName evidence="4">IS256 family transposase ISDku1</fullName>
    </submittedName>
</protein>
<organism evidence="4">
    <name type="scientific">bioreactor metagenome</name>
    <dbReference type="NCBI Taxonomy" id="1076179"/>
    <lineage>
        <taxon>unclassified sequences</taxon>
        <taxon>metagenomes</taxon>
        <taxon>ecological metagenomes</taxon>
    </lineage>
</organism>
<keyword evidence="1" id="KW-0815">Transposition</keyword>
<evidence type="ECO:0000256" key="2">
    <source>
        <dbReference type="ARBA" id="ARBA00023125"/>
    </source>
</evidence>
<dbReference type="PANTHER" id="PTHR33217">
    <property type="entry name" value="TRANSPOSASE FOR INSERTION SEQUENCE ELEMENT IS1081"/>
    <property type="match status" value="1"/>
</dbReference>
<evidence type="ECO:0000256" key="3">
    <source>
        <dbReference type="ARBA" id="ARBA00023172"/>
    </source>
</evidence>
<comment type="caution">
    <text evidence="4">The sequence shown here is derived from an EMBL/GenBank/DDBJ whole genome shotgun (WGS) entry which is preliminary data.</text>
</comment>
<keyword evidence="2" id="KW-0238">DNA-binding</keyword>
<name>A0A645CTE5_9ZZZZ</name>
<dbReference type="GO" id="GO:0006313">
    <property type="term" value="P:DNA transposition"/>
    <property type="evidence" value="ECO:0007669"/>
    <property type="project" value="InterPro"/>
</dbReference>
<dbReference type="GO" id="GO:0004803">
    <property type="term" value="F:transposase activity"/>
    <property type="evidence" value="ECO:0007669"/>
    <property type="project" value="InterPro"/>
</dbReference>